<dbReference type="GO" id="GO:0016020">
    <property type="term" value="C:membrane"/>
    <property type="evidence" value="ECO:0007669"/>
    <property type="project" value="UniProtKB-SubCell"/>
</dbReference>
<keyword evidence="4" id="KW-0769">Symport</keyword>
<evidence type="ECO:0000313" key="9">
    <source>
        <dbReference type="EMBL" id="CAD5234621.1"/>
    </source>
</evidence>
<dbReference type="OrthoDB" id="203097at2759"/>
<dbReference type="InterPro" id="IPR004710">
    <property type="entry name" value="Bilac:Na_transpt"/>
</dbReference>
<gene>
    <name evidence="9" type="ORF">BXYJ_LOCUS14712</name>
</gene>
<feature type="transmembrane region" description="Helical" evidence="8">
    <location>
        <begin position="387"/>
        <end position="410"/>
    </location>
</feature>
<dbReference type="Gene3D" id="1.20.1530.20">
    <property type="match status" value="1"/>
</dbReference>
<accession>A0A7I8X1Y5</accession>
<keyword evidence="5 8" id="KW-1133">Transmembrane helix</keyword>
<sequence>MVRSPFFHSASCRQGSKKDETEETFFFLEAAVAVLYGNALKEEHPKRMALFSVTNMGRLGKSCPMLLLIRLLIQFVSSTASSVQSYVSITYEPSVVHDLVEDHNKTVLININLNRRLYPNNYSKLHFELLPLHPDFFEADSYANELEVDEGQGNGDLITYKTTANLYGKMLGKSALQVVVQPIQEVARAENEFMQMSTSKMDVWVIRNPDKQYGTKVFVVTLIILITIANVLMGCELDMNVIWETLRKPVAPAIGFFTQFFLMPMISYVIASCILVPRGLNSYALGLFVCGCAPAGGASNFWTLLLDGNAHLSVTMTFLSMIASLVMMPLWMNLLGYKFLKGYSEDVVMRVPYTKIVMGLVAFIVPLLIGVLIARKRPGWAANARRILRPFVIFVLVFVIVFGTFSNLYMFELMNWPALISGLLLPWCGFMFGCFTAIFLRQKPEDVTAIAIETGVQNTGIAIMLLKFSFAEPDADISSLLPVIVACFTPGPLLVGFAVHSVIKWTKKRANSIVQDPEKPLENSVQGESHVQLIQSNESPGLD</sequence>
<feature type="transmembrane region" description="Helical" evidence="8">
    <location>
        <begin position="283"/>
        <end position="306"/>
    </location>
</feature>
<feature type="transmembrane region" description="Helical" evidence="8">
    <location>
        <begin position="217"/>
        <end position="235"/>
    </location>
</feature>
<keyword evidence="3 8" id="KW-0812">Transmembrane</keyword>
<evidence type="ECO:0000256" key="3">
    <source>
        <dbReference type="ARBA" id="ARBA00022692"/>
    </source>
</evidence>
<reference evidence="9" key="1">
    <citation type="submission" date="2020-09" db="EMBL/GenBank/DDBJ databases">
        <authorList>
            <person name="Kikuchi T."/>
        </authorList>
    </citation>
    <scope>NUCLEOTIDE SEQUENCE</scope>
    <source>
        <strain evidence="9">Ka4C1</strain>
    </source>
</reference>
<evidence type="ECO:0000256" key="7">
    <source>
        <dbReference type="SAM" id="MobiDB-lite"/>
    </source>
</evidence>
<feature type="transmembrane region" description="Helical" evidence="8">
    <location>
        <begin position="256"/>
        <end position="277"/>
    </location>
</feature>
<proteinExistence type="inferred from homology"/>
<evidence type="ECO:0000256" key="2">
    <source>
        <dbReference type="ARBA" id="ARBA00006528"/>
    </source>
</evidence>
<evidence type="ECO:0000256" key="8">
    <source>
        <dbReference type="SAM" id="Phobius"/>
    </source>
</evidence>
<dbReference type="Pfam" id="PF01758">
    <property type="entry name" value="SBF"/>
    <property type="match status" value="1"/>
</dbReference>
<dbReference type="EMBL" id="CAJFDI010000006">
    <property type="protein sequence ID" value="CAD5234621.1"/>
    <property type="molecule type" value="Genomic_DNA"/>
</dbReference>
<feature type="transmembrane region" description="Helical" evidence="8">
    <location>
        <begin position="318"/>
        <end position="336"/>
    </location>
</feature>
<comment type="caution">
    <text evidence="9">The sequence shown here is derived from an EMBL/GenBank/DDBJ whole genome shotgun (WGS) entry which is preliminary data.</text>
</comment>
<feature type="transmembrane region" description="Helical" evidence="8">
    <location>
        <begin position="356"/>
        <end position="375"/>
    </location>
</feature>
<evidence type="ECO:0000256" key="1">
    <source>
        <dbReference type="ARBA" id="ARBA00004141"/>
    </source>
</evidence>
<feature type="transmembrane region" description="Helical" evidence="8">
    <location>
        <begin position="480"/>
        <end position="503"/>
    </location>
</feature>
<dbReference type="InterPro" id="IPR002657">
    <property type="entry name" value="BilAc:Na_symport/Acr3"/>
</dbReference>
<dbReference type="Proteomes" id="UP000659654">
    <property type="component" value="Unassembled WGS sequence"/>
</dbReference>
<dbReference type="InterPro" id="IPR038770">
    <property type="entry name" value="Na+/solute_symporter_sf"/>
</dbReference>
<dbReference type="AlphaFoldDB" id="A0A7I8X1Y5"/>
<feature type="transmembrane region" description="Helical" evidence="8">
    <location>
        <begin position="416"/>
        <end position="440"/>
    </location>
</feature>
<feature type="compositionally biased region" description="Polar residues" evidence="7">
    <location>
        <begin position="523"/>
        <end position="543"/>
    </location>
</feature>
<evidence type="ECO:0000256" key="5">
    <source>
        <dbReference type="ARBA" id="ARBA00022989"/>
    </source>
</evidence>
<dbReference type="PANTHER" id="PTHR10361:SF28">
    <property type="entry name" value="P3 PROTEIN-RELATED"/>
    <property type="match status" value="1"/>
</dbReference>
<dbReference type="PANTHER" id="PTHR10361">
    <property type="entry name" value="SODIUM-BILE ACID COTRANSPORTER"/>
    <property type="match status" value="1"/>
</dbReference>
<dbReference type="GO" id="GO:0015293">
    <property type="term" value="F:symporter activity"/>
    <property type="evidence" value="ECO:0007669"/>
    <property type="project" value="UniProtKB-KW"/>
</dbReference>
<comment type="subcellular location">
    <subcellularLocation>
        <location evidence="1">Membrane</location>
        <topology evidence="1">Multi-pass membrane protein</topology>
    </subcellularLocation>
</comment>
<dbReference type="SMR" id="A0A7I8X1Y5"/>
<keyword evidence="4" id="KW-0813">Transport</keyword>
<comment type="similarity">
    <text evidence="2">Belongs to the bile acid:sodium symporter (BASS) (TC 2.A.28) family.</text>
</comment>
<evidence type="ECO:0000256" key="6">
    <source>
        <dbReference type="ARBA" id="ARBA00023136"/>
    </source>
</evidence>
<dbReference type="EMBL" id="CAJFCV020000006">
    <property type="protein sequence ID" value="CAG9130513.1"/>
    <property type="molecule type" value="Genomic_DNA"/>
</dbReference>
<protein>
    <submittedName>
        <fullName evidence="9">(pine wood nematode) hypothetical protein</fullName>
    </submittedName>
</protein>
<evidence type="ECO:0000256" key="4">
    <source>
        <dbReference type="ARBA" id="ARBA00022847"/>
    </source>
</evidence>
<name>A0A7I8X1Y5_BURXY</name>
<dbReference type="Proteomes" id="UP000582659">
    <property type="component" value="Unassembled WGS sequence"/>
</dbReference>
<keyword evidence="6 8" id="KW-0472">Membrane</keyword>
<organism evidence="9 10">
    <name type="scientific">Bursaphelenchus xylophilus</name>
    <name type="common">Pinewood nematode worm</name>
    <name type="synonym">Aphelenchoides xylophilus</name>
    <dbReference type="NCBI Taxonomy" id="6326"/>
    <lineage>
        <taxon>Eukaryota</taxon>
        <taxon>Metazoa</taxon>
        <taxon>Ecdysozoa</taxon>
        <taxon>Nematoda</taxon>
        <taxon>Chromadorea</taxon>
        <taxon>Rhabditida</taxon>
        <taxon>Tylenchina</taxon>
        <taxon>Tylenchomorpha</taxon>
        <taxon>Aphelenchoidea</taxon>
        <taxon>Aphelenchoididae</taxon>
        <taxon>Bursaphelenchus</taxon>
    </lineage>
</organism>
<evidence type="ECO:0000313" key="10">
    <source>
        <dbReference type="Proteomes" id="UP000659654"/>
    </source>
</evidence>
<feature type="region of interest" description="Disordered" evidence="7">
    <location>
        <begin position="520"/>
        <end position="543"/>
    </location>
</feature>
<keyword evidence="10" id="KW-1185">Reference proteome</keyword>